<feature type="transmembrane region" description="Helical" evidence="1">
    <location>
        <begin position="181"/>
        <end position="198"/>
    </location>
</feature>
<dbReference type="InterPro" id="IPR023393">
    <property type="entry name" value="START-like_dom_sf"/>
</dbReference>
<proteinExistence type="predicted"/>
<evidence type="ECO:0000313" key="3">
    <source>
        <dbReference type="Proteomes" id="UP000608579"/>
    </source>
</evidence>
<accession>A0A832ZVA8</accession>
<dbReference type="SUPFAM" id="SSF55961">
    <property type="entry name" value="Bet v1-like"/>
    <property type="match status" value="1"/>
</dbReference>
<gene>
    <name evidence="2" type="ORF">EYH45_00385</name>
</gene>
<reference evidence="2" key="1">
    <citation type="journal article" date="2020" name="ISME J.">
        <title>Gammaproteobacteria mediating utilization of methyl-, sulfur- and petroleum organic compounds in deep ocean hydrothermal plumes.</title>
        <authorList>
            <person name="Zhou Z."/>
            <person name="Liu Y."/>
            <person name="Pan J."/>
            <person name="Cron B.R."/>
            <person name="Toner B.M."/>
            <person name="Anantharaman K."/>
            <person name="Breier J.A."/>
            <person name="Dick G.J."/>
            <person name="Li M."/>
        </authorList>
    </citation>
    <scope>NUCLEOTIDE SEQUENCE</scope>
    <source>
        <strain evidence="2">SZUA-1515</strain>
    </source>
</reference>
<evidence type="ECO:0000256" key="1">
    <source>
        <dbReference type="SAM" id="Phobius"/>
    </source>
</evidence>
<name>A0A832ZVA8_CALS0</name>
<feature type="transmembrane region" description="Helical" evidence="1">
    <location>
        <begin position="257"/>
        <end position="278"/>
    </location>
</feature>
<evidence type="ECO:0000313" key="2">
    <source>
        <dbReference type="EMBL" id="HIQ29002.1"/>
    </source>
</evidence>
<dbReference type="EMBL" id="DQVM01000008">
    <property type="protein sequence ID" value="HIQ29002.1"/>
    <property type="molecule type" value="Genomic_DNA"/>
</dbReference>
<sequence>MASVSLRSGVGEVFSLFTRPEGLELLHPPEMRVRVLKPPREFKEGEELAIAYTMLGQRFRIRFKIAELRENSVLTLEAVGSPFRVWRHEHRFSERDGEAVLVDRVELKTIQGPLADYVAAIMIRRVLEYRNTALKRMLEGSPQQAVYRDPLRISLAAGTVLTLLGSAAGFILLTLLPTGGFVPDLLLGFASLLLLWFFPHDLAHLVVGYLAGVRFSHYYVGLSNLSRLLPTKVKTLPLALGLKIDHAGSRAGARGFAAMYLAGPLASMLLPFIPPAVVYTQAGLGPVAAALLSFASANLVFSLFFSYRVGCIGKALRVLRRGRG</sequence>
<keyword evidence="1" id="KW-0812">Transmembrane</keyword>
<feature type="transmembrane region" description="Helical" evidence="1">
    <location>
        <begin position="284"/>
        <end position="307"/>
    </location>
</feature>
<keyword evidence="1" id="KW-0472">Membrane</keyword>
<dbReference type="AlphaFoldDB" id="A0A832ZVA8"/>
<dbReference type="Proteomes" id="UP000608579">
    <property type="component" value="Unassembled WGS sequence"/>
</dbReference>
<dbReference type="Gene3D" id="3.30.530.20">
    <property type="match status" value="1"/>
</dbReference>
<keyword evidence="1" id="KW-1133">Transmembrane helix</keyword>
<organism evidence="2 3">
    <name type="scientific">Caldiarchaeum subterraneum</name>
    <dbReference type="NCBI Taxonomy" id="311458"/>
    <lineage>
        <taxon>Archaea</taxon>
        <taxon>Nitrososphaerota</taxon>
        <taxon>Candidatus Caldarchaeales</taxon>
        <taxon>Candidatus Caldarchaeaceae</taxon>
        <taxon>Candidatus Caldarchaeum</taxon>
    </lineage>
</organism>
<comment type="caution">
    <text evidence="2">The sequence shown here is derived from an EMBL/GenBank/DDBJ whole genome shotgun (WGS) entry which is preliminary data.</text>
</comment>
<feature type="transmembrane region" description="Helical" evidence="1">
    <location>
        <begin position="153"/>
        <end position="175"/>
    </location>
</feature>
<protein>
    <submittedName>
        <fullName evidence="2">Uncharacterized protein</fullName>
    </submittedName>
</protein>